<evidence type="ECO:0000256" key="2">
    <source>
        <dbReference type="SAM" id="MobiDB-lite"/>
    </source>
</evidence>
<dbReference type="Gene3D" id="3.40.50.300">
    <property type="entry name" value="P-loop containing nucleotide triphosphate hydrolases"/>
    <property type="match status" value="2"/>
</dbReference>
<sequence length="1134" mass="132014">MEQVLQNLRKKPRPQKLEAQEVKMKKTEAPKSEMQEIDDDMLNEMLEGENKEQPKEITEKQKDDETIYEDVREEHTEDDFSDFLASLPQKVTNIRGDTIKKKASEKPKVQIQEPTPKETIQSKKEKPKTMTIKREKRQRITERKDVTKPAKHEVFSVSLDEEIVEKMPKKENLVVLKKSSYYLNNREVFVNFVNQMFKDYRKEVLDDKSQLSCDTSEQSEEFKLLTHQKIVREYINLYSPYRGLLIYHGLGSGKTCSSIAIAETFQQLHSVALAEGTTNVRKVVVMTPASLRTNFFEELKKCGNPMYRKNQFWEFVETRGDSSTEKKMSSALSLPISFIQKKRGAWFVNVNKPSNFETLSSDEKVTLDEQLDNMIHQKYTFINYNGLRKTRLNEYTQNNTINPFDNKVIIIDEAHNFVSRIVNKIGRDKMEDPTFMSIILYKLLLTAENARVILLTGTPMINYPNEIGILFNILRGYIKSWSIPLVQDQGNVRTYEQKLKSMFKKHQILDTIEIINNQIVYTRNPFHYTNKYYGENYKGVKKQESGHIMTDAELSEQVLKMLHDEGIHVDAKKIRVQYTKALPDDLENFQKMFLEESSGQVKNTDILKRRILGLTSYFRSAQEGLMPDFDEQKDTHIEHIEMSNYQFEKYEEARLQERKVEKKKRGPKKKDDLYQDSTSTYRIFSRAFCNFVFPNPPGRPMPKEDDTLQSAIENMDDEDMLDASRVDENIDGRLLEDEIEERQSIARGSNYDERIKDALQFLKMNEENVLSPTGLQTYSPKMLKIFENIDDDSFVGSHLIYSQFRTLEGIGIFKLVLEANGFHELRVRKNASQEYVLDIPTDKIVKGKMFTLYTGTETREEKEIVRNIFNGNMKVLSTTLQNQLREVNENNLRGELVKIFMITASGAEGISLKNVRYVHIMEPYWHPVRANQVIGRARRICSHSELPKEEQNIKVFMYLMKFSKDQIDNLMSVELKTNDTSRYDTKNKDPISSDESLYEIMNVKDGISKQLLKSIKEAAMDCAVHSKSKSGEVLECYSFGNETDPKFYSYRPNIENEDRDANLKALNKKKEVFNAKRKRVNGVDYALRYDNGKATNKLYDLDSFMQAKTNPNITALLVGLLLEEDGREYVDYNV</sequence>
<dbReference type="GO" id="GO:0006281">
    <property type="term" value="P:DNA repair"/>
    <property type="evidence" value="ECO:0007669"/>
    <property type="project" value="TreeGrafter"/>
</dbReference>
<dbReference type="SUPFAM" id="SSF52540">
    <property type="entry name" value="P-loop containing nucleoside triphosphate hydrolases"/>
    <property type="match status" value="2"/>
</dbReference>
<dbReference type="InterPro" id="IPR006935">
    <property type="entry name" value="Helicase/UvrB_N"/>
</dbReference>
<accession>A0A6C0EH56</accession>
<dbReference type="AlphaFoldDB" id="A0A6C0EH56"/>
<feature type="compositionally biased region" description="Basic and acidic residues" evidence="2">
    <location>
        <begin position="15"/>
        <end position="34"/>
    </location>
</feature>
<evidence type="ECO:0000256" key="1">
    <source>
        <dbReference type="ARBA" id="ARBA00022801"/>
    </source>
</evidence>
<protein>
    <recommendedName>
        <fullName evidence="3">Helicase C-terminal domain-containing protein</fullName>
    </recommendedName>
</protein>
<reference evidence="4" key="1">
    <citation type="journal article" date="2020" name="Nature">
        <title>Giant virus diversity and host interactions through global metagenomics.</title>
        <authorList>
            <person name="Schulz F."/>
            <person name="Roux S."/>
            <person name="Paez-Espino D."/>
            <person name="Jungbluth S."/>
            <person name="Walsh D.A."/>
            <person name="Denef V.J."/>
            <person name="McMahon K.D."/>
            <person name="Konstantinidis K.T."/>
            <person name="Eloe-Fadrosh E.A."/>
            <person name="Kyrpides N.C."/>
            <person name="Woyke T."/>
        </authorList>
    </citation>
    <scope>NUCLEOTIDE SEQUENCE</scope>
    <source>
        <strain evidence="4">GVMAG-M-3300001348-25</strain>
    </source>
</reference>
<evidence type="ECO:0000259" key="3">
    <source>
        <dbReference type="PROSITE" id="PS51194"/>
    </source>
</evidence>
<dbReference type="GO" id="GO:0005524">
    <property type="term" value="F:ATP binding"/>
    <property type="evidence" value="ECO:0007669"/>
    <property type="project" value="InterPro"/>
</dbReference>
<dbReference type="PANTHER" id="PTHR45766">
    <property type="entry name" value="DNA ANNEALING HELICASE AND ENDONUCLEASE ZRANB3 FAMILY MEMBER"/>
    <property type="match status" value="1"/>
</dbReference>
<feature type="region of interest" description="Disordered" evidence="2">
    <location>
        <begin position="1"/>
        <end position="68"/>
    </location>
</feature>
<feature type="domain" description="Helicase C-terminal" evidence="3">
    <location>
        <begin position="831"/>
        <end position="981"/>
    </location>
</feature>
<feature type="compositionally biased region" description="Basic and acidic residues" evidence="2">
    <location>
        <begin position="48"/>
        <end position="68"/>
    </location>
</feature>
<dbReference type="SMART" id="SM00487">
    <property type="entry name" value="DEXDc"/>
    <property type="match status" value="1"/>
</dbReference>
<evidence type="ECO:0000313" key="4">
    <source>
        <dbReference type="EMBL" id="QHT28102.1"/>
    </source>
</evidence>
<organism evidence="4">
    <name type="scientific">viral metagenome</name>
    <dbReference type="NCBI Taxonomy" id="1070528"/>
    <lineage>
        <taxon>unclassified sequences</taxon>
        <taxon>metagenomes</taxon>
        <taxon>organismal metagenomes</taxon>
    </lineage>
</organism>
<dbReference type="InterPro" id="IPR027417">
    <property type="entry name" value="P-loop_NTPase"/>
</dbReference>
<dbReference type="GO" id="GO:0016787">
    <property type="term" value="F:hydrolase activity"/>
    <property type="evidence" value="ECO:0007669"/>
    <property type="project" value="UniProtKB-KW"/>
</dbReference>
<dbReference type="GO" id="GO:0031297">
    <property type="term" value="P:replication fork processing"/>
    <property type="evidence" value="ECO:0007669"/>
    <property type="project" value="TreeGrafter"/>
</dbReference>
<proteinExistence type="predicted"/>
<dbReference type="GO" id="GO:0003677">
    <property type="term" value="F:DNA binding"/>
    <property type="evidence" value="ECO:0007669"/>
    <property type="project" value="InterPro"/>
</dbReference>
<dbReference type="InterPro" id="IPR001650">
    <property type="entry name" value="Helicase_C-like"/>
</dbReference>
<dbReference type="Pfam" id="PF04851">
    <property type="entry name" value="ResIII"/>
    <property type="match status" value="1"/>
</dbReference>
<dbReference type="SMART" id="SM00490">
    <property type="entry name" value="HELICc"/>
    <property type="match status" value="1"/>
</dbReference>
<feature type="region of interest" description="Disordered" evidence="2">
    <location>
        <begin position="101"/>
        <end position="145"/>
    </location>
</feature>
<dbReference type="InterPro" id="IPR014001">
    <property type="entry name" value="Helicase_ATP-bd"/>
</dbReference>
<dbReference type="PROSITE" id="PS51194">
    <property type="entry name" value="HELICASE_CTER"/>
    <property type="match status" value="1"/>
</dbReference>
<dbReference type="EMBL" id="MN738852">
    <property type="protein sequence ID" value="QHT28102.1"/>
    <property type="molecule type" value="Genomic_DNA"/>
</dbReference>
<dbReference type="PANTHER" id="PTHR45766:SF6">
    <property type="entry name" value="SWI_SNF-RELATED MATRIX-ASSOCIATED ACTIN-DEPENDENT REGULATOR OF CHROMATIN SUBFAMILY A-LIKE PROTEIN 1"/>
    <property type="match status" value="1"/>
</dbReference>
<dbReference type="Pfam" id="PF00271">
    <property type="entry name" value="Helicase_C"/>
    <property type="match status" value="1"/>
</dbReference>
<keyword evidence="1" id="KW-0378">Hydrolase</keyword>
<name>A0A6C0EH56_9ZZZZ</name>